<reference evidence="2" key="1">
    <citation type="submission" date="2016-05" db="EMBL/GenBank/DDBJ databases">
        <title>Draft genome of Corynebacterium afermentans subsp. afermentans LCDC 88199T.</title>
        <authorList>
            <person name="Bernier A.-M."/>
            <person name="Bernard K."/>
        </authorList>
    </citation>
    <scope>NUCLEOTIDE SEQUENCE [LARGE SCALE GENOMIC DNA]</scope>
    <source>
        <strain evidence="2">NML02-A-017</strain>
    </source>
</reference>
<dbReference type="EMBL" id="LXSL01000009">
    <property type="protein sequence ID" value="OAM31548.1"/>
    <property type="molecule type" value="Genomic_DNA"/>
</dbReference>
<accession>A0A1A9S2M4</accession>
<protein>
    <submittedName>
        <fullName evidence="1">Uncharacterized protein</fullName>
    </submittedName>
</protein>
<organism evidence="1 2">
    <name type="scientific">Eikenella longinqua</name>
    <dbReference type="NCBI Taxonomy" id="1795827"/>
    <lineage>
        <taxon>Bacteria</taxon>
        <taxon>Pseudomonadati</taxon>
        <taxon>Pseudomonadota</taxon>
        <taxon>Betaproteobacteria</taxon>
        <taxon>Neisseriales</taxon>
        <taxon>Neisseriaceae</taxon>
        <taxon>Eikenella</taxon>
    </lineage>
</organism>
<dbReference type="RefSeq" id="WP_067589562.1">
    <property type="nucleotide sequence ID" value="NZ_LXSL01000009.1"/>
</dbReference>
<name>A0A1A9S2M4_9NEIS</name>
<evidence type="ECO:0000313" key="1">
    <source>
        <dbReference type="EMBL" id="OAM31548.1"/>
    </source>
</evidence>
<evidence type="ECO:0000313" key="2">
    <source>
        <dbReference type="Proteomes" id="UP000077885"/>
    </source>
</evidence>
<gene>
    <name evidence="1" type="ORF">A7P95_00555</name>
</gene>
<dbReference type="Proteomes" id="UP000077885">
    <property type="component" value="Unassembled WGS sequence"/>
</dbReference>
<dbReference type="OrthoDB" id="8613408at2"/>
<keyword evidence="2" id="KW-1185">Reference proteome</keyword>
<comment type="caution">
    <text evidence="1">The sequence shown here is derived from an EMBL/GenBank/DDBJ whole genome shotgun (WGS) entry which is preliminary data.</text>
</comment>
<sequence>MNYDKFLFFDSLSLLGDRDFVDGFYDVLAASGCREFDVFTTTSESPVIHVDIANRQAEDVADIIHQQEYDFTGIVFAPSDLSWCAAQYFPVDWGVFAFNSGNEQALSLFNLIDKGWFASIEQLQQALKNEDSFLYEEFGAEGIELMLRHYAK</sequence>
<proteinExistence type="predicted"/>
<dbReference type="AlphaFoldDB" id="A0A1A9S2M4"/>